<feature type="region of interest" description="Disordered" evidence="1">
    <location>
        <begin position="1"/>
        <end position="34"/>
    </location>
</feature>
<keyword evidence="3" id="KW-1185">Reference proteome</keyword>
<protein>
    <submittedName>
        <fullName evidence="2">Uncharacterized protein</fullName>
    </submittedName>
</protein>
<sequence>MRHHAAFPDKKDCHPLGHTRLGSKDRKPFKNSSTCAIRPGSATVKHELDRYGMSSEYDDLYAREQHEARKQNARKTTGRTTVTANAVLV</sequence>
<dbReference type="Proteomes" id="UP000241868">
    <property type="component" value="Unassembled WGS sequence"/>
</dbReference>
<reference evidence="2 3" key="1">
    <citation type="submission" date="2018-03" db="EMBL/GenBank/DDBJ databases">
        <title>Neisseria weixii sp. nov., isolated from the intestinal contents of Tibetan Plateau pika (Ochotona curzoniae) in Yushu, Qinghai Province, China.</title>
        <authorList>
            <person name="Gui Z."/>
        </authorList>
    </citation>
    <scope>NUCLEOTIDE SEQUENCE [LARGE SCALE GENOMIC DNA]</scope>
    <source>
        <strain evidence="2 3">ATCC 51483</strain>
    </source>
</reference>
<evidence type="ECO:0000313" key="2">
    <source>
        <dbReference type="EMBL" id="PSJ79970.1"/>
    </source>
</evidence>
<feature type="compositionally biased region" description="Basic and acidic residues" evidence="1">
    <location>
        <begin position="1"/>
        <end position="15"/>
    </location>
</feature>
<dbReference type="RefSeq" id="WP_106742176.1">
    <property type="nucleotide sequence ID" value="NZ_PXYY01000058.1"/>
</dbReference>
<evidence type="ECO:0000313" key="3">
    <source>
        <dbReference type="Proteomes" id="UP000241868"/>
    </source>
</evidence>
<name>A0A2P7TZ16_9NEIS</name>
<evidence type="ECO:0000256" key="1">
    <source>
        <dbReference type="SAM" id="MobiDB-lite"/>
    </source>
</evidence>
<dbReference type="AlphaFoldDB" id="A0A2P7TZ16"/>
<accession>A0A2P7TZ16</accession>
<organism evidence="2 3">
    <name type="scientific">Neisseria iguanae</name>
    <dbReference type="NCBI Taxonomy" id="90242"/>
    <lineage>
        <taxon>Bacteria</taxon>
        <taxon>Pseudomonadati</taxon>
        <taxon>Pseudomonadota</taxon>
        <taxon>Betaproteobacteria</taxon>
        <taxon>Neisseriales</taxon>
        <taxon>Neisseriaceae</taxon>
        <taxon>Neisseria</taxon>
    </lineage>
</organism>
<dbReference type="EMBL" id="PXYY01000058">
    <property type="protein sequence ID" value="PSJ79970.1"/>
    <property type="molecule type" value="Genomic_DNA"/>
</dbReference>
<gene>
    <name evidence="2" type="ORF">C7N83_09120</name>
</gene>
<feature type="region of interest" description="Disordered" evidence="1">
    <location>
        <begin position="66"/>
        <end position="89"/>
    </location>
</feature>
<feature type="compositionally biased region" description="Polar residues" evidence="1">
    <location>
        <begin position="78"/>
        <end position="89"/>
    </location>
</feature>
<comment type="caution">
    <text evidence="2">The sequence shown here is derived from an EMBL/GenBank/DDBJ whole genome shotgun (WGS) entry which is preliminary data.</text>
</comment>
<proteinExistence type="predicted"/>